<gene>
    <name evidence="1" type="ORF">BGL52_10520</name>
</gene>
<evidence type="ECO:0000313" key="2">
    <source>
        <dbReference type="Proteomes" id="UP000195609"/>
    </source>
</evidence>
<dbReference type="EMBL" id="CP017065">
    <property type="protein sequence ID" value="ARY92162.1"/>
    <property type="molecule type" value="Genomic_DNA"/>
</dbReference>
<evidence type="ECO:0000313" key="1">
    <source>
        <dbReference type="EMBL" id="ARY92162.1"/>
    </source>
</evidence>
<reference evidence="1 2" key="1">
    <citation type="journal article" date="2017" name="Front. Immunol.">
        <title>Complete Genome Sequence of Lactobacillus casei LC5, a Potential Probiotics for Atopic Dermatitis.</title>
        <authorList>
            <person name="Kang J."/>
            <person name="Chung W.H."/>
            <person name="Lim T.J."/>
            <person name="Whon T.W."/>
            <person name="Lim S."/>
            <person name="Nam Y.D."/>
        </authorList>
    </citation>
    <scope>NUCLEOTIDE SEQUENCE [LARGE SCALE GENOMIC DNA]</scope>
    <source>
        <strain evidence="1 2">LC5</strain>
    </source>
</reference>
<organism evidence="1 2">
    <name type="scientific">Lacticaseibacillus casei</name>
    <name type="common">Lactobacillus casei</name>
    <dbReference type="NCBI Taxonomy" id="1582"/>
    <lineage>
        <taxon>Bacteria</taxon>
        <taxon>Bacillati</taxon>
        <taxon>Bacillota</taxon>
        <taxon>Bacilli</taxon>
        <taxon>Lactobacillales</taxon>
        <taxon>Lactobacillaceae</taxon>
        <taxon>Lacticaseibacillus</taxon>
    </lineage>
</organism>
<dbReference type="Proteomes" id="UP000195609">
    <property type="component" value="Chromosome"/>
</dbReference>
<accession>A0AAN1EZU4</accession>
<name>A0AAN1EZU4_LACCA</name>
<sequence length="88" mass="9983">MVVPNSAISGQLGWRREARAVGTADPHLAYDCSALALRSQSLYKQESFMKKRPIDRNVRSIGLFYTLVMNIRLFKHMLVAICELNAEN</sequence>
<proteinExistence type="predicted"/>
<dbReference type="AlphaFoldDB" id="A0AAN1EZU4"/>
<protein>
    <submittedName>
        <fullName evidence="1">Uncharacterized protein</fullName>
    </submittedName>
</protein>